<feature type="transmembrane region" description="Helical" evidence="1">
    <location>
        <begin position="154"/>
        <end position="178"/>
    </location>
</feature>
<organism evidence="2">
    <name type="scientific">marine sediment metagenome</name>
    <dbReference type="NCBI Taxonomy" id="412755"/>
    <lineage>
        <taxon>unclassified sequences</taxon>
        <taxon>metagenomes</taxon>
        <taxon>ecological metagenomes</taxon>
    </lineage>
</organism>
<reference evidence="2" key="1">
    <citation type="journal article" date="2014" name="Front. Microbiol.">
        <title>High frequency of phylogenetically diverse reductive dehalogenase-homologous genes in deep subseafloor sedimentary metagenomes.</title>
        <authorList>
            <person name="Kawai M."/>
            <person name="Futagami T."/>
            <person name="Toyoda A."/>
            <person name="Takaki Y."/>
            <person name="Nishi S."/>
            <person name="Hori S."/>
            <person name="Arai W."/>
            <person name="Tsubouchi T."/>
            <person name="Morono Y."/>
            <person name="Uchiyama I."/>
            <person name="Ito T."/>
            <person name="Fujiyama A."/>
            <person name="Inagaki F."/>
            <person name="Takami H."/>
        </authorList>
    </citation>
    <scope>NUCLEOTIDE SEQUENCE</scope>
    <source>
        <strain evidence="2">Expedition CK06-06</strain>
    </source>
</reference>
<keyword evidence="1" id="KW-1133">Transmembrane helix</keyword>
<feature type="transmembrane region" description="Helical" evidence="1">
    <location>
        <begin position="26"/>
        <end position="47"/>
    </location>
</feature>
<name>X1F1I0_9ZZZZ</name>
<evidence type="ECO:0000256" key="1">
    <source>
        <dbReference type="SAM" id="Phobius"/>
    </source>
</evidence>
<protein>
    <submittedName>
        <fullName evidence="2">Uncharacterized protein</fullName>
    </submittedName>
</protein>
<comment type="caution">
    <text evidence="2">The sequence shown here is derived from an EMBL/GenBank/DDBJ whole genome shotgun (WGS) entry which is preliminary data.</text>
</comment>
<feature type="transmembrane region" description="Helical" evidence="1">
    <location>
        <begin position="54"/>
        <end position="72"/>
    </location>
</feature>
<dbReference type="EMBL" id="BARU01005081">
    <property type="protein sequence ID" value="GAH26430.1"/>
    <property type="molecule type" value="Genomic_DNA"/>
</dbReference>
<dbReference type="AlphaFoldDB" id="X1F1I0"/>
<keyword evidence="1" id="KW-0472">Membrane</keyword>
<feature type="non-terminal residue" evidence="2">
    <location>
        <position position="1"/>
    </location>
</feature>
<evidence type="ECO:0000313" key="2">
    <source>
        <dbReference type="EMBL" id="GAH26430.1"/>
    </source>
</evidence>
<accession>X1F1I0</accession>
<proteinExistence type="predicted"/>
<gene>
    <name evidence="2" type="ORF">S03H2_09771</name>
</gene>
<sequence length="189" mass="20604">VMDNITTKSHSRIGSLFQDHLANNTLLAVMWIGIIVGSSSVIITLLFIESMRTIGTVIVIFILGVLIILGPGGPRYSENLLDAVLKSDITELNAHDFVYVKIANDTIRKSVIINASLGLLFILISPWADMLPVLLAQGIAFVTVYLIWEPAVVLMNIHIALALLYIAGFIGVFGFVCLKLGQKLTTPEE</sequence>
<keyword evidence="1" id="KW-0812">Transmembrane</keyword>